<dbReference type="AlphaFoldDB" id="A0A239E2T3"/>
<protein>
    <recommendedName>
        <fullName evidence="11 14">Serine--tRNA ligase</fullName>
        <ecNumber evidence="4 14">6.1.1.11</ecNumber>
    </recommendedName>
</protein>
<dbReference type="PIRSF" id="PIRSF001529">
    <property type="entry name" value="Ser-tRNA-synth_IIa"/>
    <property type="match status" value="1"/>
</dbReference>
<feature type="binding site" evidence="15">
    <location>
        <position position="253"/>
    </location>
    <ligand>
        <name>L-serine</name>
        <dbReference type="ChEBI" id="CHEBI:33384"/>
    </ligand>
</feature>
<dbReference type="InterPro" id="IPR045864">
    <property type="entry name" value="aa-tRNA-synth_II/BPL/LPL"/>
</dbReference>
<feature type="binding site" evidence="16">
    <location>
        <begin position="371"/>
        <end position="374"/>
    </location>
    <ligand>
        <name>ATP</name>
        <dbReference type="ChEBI" id="CHEBI:30616"/>
    </ligand>
</feature>
<evidence type="ECO:0000256" key="8">
    <source>
        <dbReference type="ARBA" id="ARBA00022840"/>
    </source>
</evidence>
<evidence type="ECO:0000256" key="4">
    <source>
        <dbReference type="ARBA" id="ARBA00012840"/>
    </source>
</evidence>
<evidence type="ECO:0000256" key="6">
    <source>
        <dbReference type="ARBA" id="ARBA00022598"/>
    </source>
</evidence>
<dbReference type="Gene3D" id="3.30.930.10">
    <property type="entry name" value="Bira Bifunctional Protein, Domain 2"/>
    <property type="match status" value="1"/>
</dbReference>
<dbReference type="Gene3D" id="1.10.287.40">
    <property type="entry name" value="Serine-tRNA synthetase, tRNA binding domain"/>
    <property type="match status" value="1"/>
</dbReference>
<keyword evidence="5" id="KW-0963">Cytoplasm</keyword>
<evidence type="ECO:0000256" key="9">
    <source>
        <dbReference type="ARBA" id="ARBA00022917"/>
    </source>
</evidence>
<keyword evidence="10 19" id="KW-0030">Aminoacyl-tRNA synthetase</keyword>
<dbReference type="InterPro" id="IPR002314">
    <property type="entry name" value="aa-tRNA-synt_IIb"/>
</dbReference>
<keyword evidence="7" id="KW-0547">Nucleotide-binding</keyword>
<evidence type="ECO:0000256" key="10">
    <source>
        <dbReference type="ARBA" id="ARBA00023146"/>
    </source>
</evidence>
<dbReference type="PRINTS" id="PR00981">
    <property type="entry name" value="TRNASYNTHSER"/>
</dbReference>
<dbReference type="Pfam" id="PF00587">
    <property type="entry name" value="tRNA-synt_2b"/>
    <property type="match status" value="1"/>
</dbReference>
<evidence type="ECO:0000256" key="7">
    <source>
        <dbReference type="ARBA" id="ARBA00022741"/>
    </source>
</evidence>
<evidence type="ECO:0000256" key="11">
    <source>
        <dbReference type="ARBA" id="ARBA00039158"/>
    </source>
</evidence>
<organism evidence="19 20">
    <name type="scientific">Belliella buryatensis</name>
    <dbReference type="NCBI Taxonomy" id="1500549"/>
    <lineage>
        <taxon>Bacteria</taxon>
        <taxon>Pseudomonadati</taxon>
        <taxon>Bacteroidota</taxon>
        <taxon>Cytophagia</taxon>
        <taxon>Cytophagales</taxon>
        <taxon>Cyclobacteriaceae</taxon>
        <taxon>Belliella</taxon>
    </lineage>
</organism>
<evidence type="ECO:0000256" key="2">
    <source>
        <dbReference type="ARBA" id="ARBA00005045"/>
    </source>
</evidence>
<comment type="catalytic activity">
    <reaction evidence="13">
        <text>tRNA(Ser) + L-serine + ATP = L-seryl-tRNA(Ser) + AMP + diphosphate + H(+)</text>
        <dbReference type="Rhea" id="RHEA:12292"/>
        <dbReference type="Rhea" id="RHEA-COMP:9669"/>
        <dbReference type="Rhea" id="RHEA-COMP:9703"/>
        <dbReference type="ChEBI" id="CHEBI:15378"/>
        <dbReference type="ChEBI" id="CHEBI:30616"/>
        <dbReference type="ChEBI" id="CHEBI:33019"/>
        <dbReference type="ChEBI" id="CHEBI:33384"/>
        <dbReference type="ChEBI" id="CHEBI:78442"/>
        <dbReference type="ChEBI" id="CHEBI:78533"/>
        <dbReference type="ChEBI" id="CHEBI:456215"/>
        <dbReference type="EC" id="6.1.1.11"/>
    </reaction>
</comment>
<dbReference type="InterPro" id="IPR015866">
    <property type="entry name" value="Ser-tRNA-synth_1_N"/>
</dbReference>
<dbReference type="SUPFAM" id="SSF55681">
    <property type="entry name" value="Class II aaRS and biotin synthetases"/>
    <property type="match status" value="1"/>
</dbReference>
<feature type="domain" description="Aminoacyl-transfer RNA synthetases class-II family profile" evidence="18">
    <location>
        <begin position="195"/>
        <end position="435"/>
    </location>
</feature>
<dbReference type="EMBL" id="FZOK01000008">
    <property type="protein sequence ID" value="SNS38927.1"/>
    <property type="molecule type" value="Genomic_DNA"/>
</dbReference>
<dbReference type="PROSITE" id="PS50862">
    <property type="entry name" value="AA_TRNA_LIGASE_II"/>
    <property type="match status" value="1"/>
</dbReference>
<dbReference type="SUPFAM" id="SSF46589">
    <property type="entry name" value="tRNA-binding arm"/>
    <property type="match status" value="1"/>
</dbReference>
<evidence type="ECO:0000259" key="18">
    <source>
        <dbReference type="PROSITE" id="PS50862"/>
    </source>
</evidence>
<dbReference type="PANTHER" id="PTHR43697:SF1">
    <property type="entry name" value="SERINE--TRNA LIGASE"/>
    <property type="match status" value="1"/>
</dbReference>
<evidence type="ECO:0000256" key="1">
    <source>
        <dbReference type="ARBA" id="ARBA00004496"/>
    </source>
</evidence>
<dbReference type="PANTHER" id="PTHR43697">
    <property type="entry name" value="SERYL-TRNA SYNTHETASE"/>
    <property type="match status" value="1"/>
</dbReference>
<feature type="binding site" evidence="15">
    <location>
        <position position="307"/>
    </location>
    <ligand>
        <name>L-serine</name>
        <dbReference type="ChEBI" id="CHEBI:33384"/>
    </ligand>
</feature>
<dbReference type="InterPro" id="IPR042103">
    <property type="entry name" value="SerRS_1_N_sf"/>
</dbReference>
<feature type="binding site" evidence="16">
    <location>
        <begin position="284"/>
        <end position="286"/>
    </location>
    <ligand>
        <name>ATP</name>
        <dbReference type="ChEBI" id="CHEBI:30616"/>
    </ligand>
</feature>
<evidence type="ECO:0000256" key="5">
    <source>
        <dbReference type="ARBA" id="ARBA00022490"/>
    </source>
</evidence>
<dbReference type="GO" id="GO:0006434">
    <property type="term" value="P:seryl-tRNA aminoacylation"/>
    <property type="evidence" value="ECO:0007669"/>
    <property type="project" value="UniProtKB-UniRule"/>
</dbReference>
<sequence length="442" mass="50410">MNNILIFARNIQTEIKIHFMLLVNTIRENFEQVLEGLQKRNFPHAEATLHQVLELDKKRKETQTERDNLQAESNSIAKEIGMLMKSGKKEEAEKIKSRTSEIKSQVKLLEDAYNNIEEDLKQILYTLPNVPHYSVPKGKSADDNEIVLEHGGIPELYADKLPHWELIKKYDIIDFDLGVKIAGAGFPVYKGRGARLQRALINFFLDEAMKAGYIEVQPPILVNEDSGYGTGQLPDKEGQMYEATADKLYLIPTAEVPITNLYRDVILSEAEFPIKNVGYTPCFRREAGSWGAHVRGLNRLHQFDKVEIVQIVHPDRSYEVLEDMSRYVQGLLQKLELPYRVLRLCGGDMGFTSALTYDMEVYSAAQERWLEVSSVSNFETYQANRLKLRFKSEDKKTQLAHTLNGSALALPRIVASILENNQTEDGIKMPKVLVPYLGFDMI</sequence>
<dbReference type="InterPro" id="IPR002317">
    <property type="entry name" value="Ser-tRNA-ligase_type_1"/>
</dbReference>
<evidence type="ECO:0000256" key="12">
    <source>
        <dbReference type="ARBA" id="ARBA00047929"/>
    </source>
</evidence>
<dbReference type="Pfam" id="PF02403">
    <property type="entry name" value="Seryl_tRNA_N"/>
    <property type="match status" value="1"/>
</dbReference>
<keyword evidence="6" id="KW-0436">Ligase</keyword>
<dbReference type="InterPro" id="IPR010978">
    <property type="entry name" value="tRNA-bd_arm"/>
</dbReference>
<gene>
    <name evidence="19" type="ORF">SAMN06295967_108163</name>
</gene>
<keyword evidence="17" id="KW-0175">Coiled coil</keyword>
<evidence type="ECO:0000256" key="15">
    <source>
        <dbReference type="PIRSR" id="PIRSR001529-1"/>
    </source>
</evidence>
<comment type="subcellular location">
    <subcellularLocation>
        <location evidence="1">Cytoplasm</location>
    </subcellularLocation>
</comment>
<keyword evidence="9" id="KW-0648">Protein biosynthesis</keyword>
<proteinExistence type="inferred from homology"/>
<feature type="binding site" evidence="15">
    <location>
        <position position="284"/>
    </location>
    <ligand>
        <name>L-serine</name>
        <dbReference type="ChEBI" id="CHEBI:33384"/>
    </ligand>
</feature>
<evidence type="ECO:0000256" key="17">
    <source>
        <dbReference type="SAM" id="Coils"/>
    </source>
</evidence>
<comment type="catalytic activity">
    <reaction evidence="12">
        <text>tRNA(Sec) + L-serine + ATP = L-seryl-tRNA(Sec) + AMP + diphosphate + H(+)</text>
        <dbReference type="Rhea" id="RHEA:42580"/>
        <dbReference type="Rhea" id="RHEA-COMP:9742"/>
        <dbReference type="Rhea" id="RHEA-COMP:10128"/>
        <dbReference type="ChEBI" id="CHEBI:15378"/>
        <dbReference type="ChEBI" id="CHEBI:30616"/>
        <dbReference type="ChEBI" id="CHEBI:33019"/>
        <dbReference type="ChEBI" id="CHEBI:33384"/>
        <dbReference type="ChEBI" id="CHEBI:78442"/>
        <dbReference type="ChEBI" id="CHEBI:78533"/>
        <dbReference type="ChEBI" id="CHEBI:456215"/>
        <dbReference type="EC" id="6.1.1.11"/>
    </reaction>
</comment>
<comment type="similarity">
    <text evidence="3">Belongs to the class-II aminoacyl-tRNA synthetase family. Type-1 seryl-tRNA synthetase subfamily.</text>
</comment>
<reference evidence="20" key="1">
    <citation type="submission" date="2017-06" db="EMBL/GenBank/DDBJ databases">
        <authorList>
            <person name="Varghese N."/>
            <person name="Submissions S."/>
        </authorList>
    </citation>
    <scope>NUCLEOTIDE SEQUENCE [LARGE SCALE GENOMIC DNA]</scope>
    <source>
        <strain evidence="20">5C</strain>
    </source>
</reference>
<keyword evidence="20" id="KW-1185">Reference proteome</keyword>
<keyword evidence="8 16" id="KW-0067">ATP-binding</keyword>
<evidence type="ECO:0000313" key="20">
    <source>
        <dbReference type="Proteomes" id="UP000198480"/>
    </source>
</evidence>
<feature type="coiled-coil region" evidence="17">
    <location>
        <begin position="52"/>
        <end position="119"/>
    </location>
</feature>
<feature type="binding site" evidence="15">
    <location>
        <position position="404"/>
    </location>
    <ligand>
        <name>L-serine</name>
        <dbReference type="ChEBI" id="CHEBI:33384"/>
    </ligand>
</feature>
<comment type="pathway">
    <text evidence="2">Aminoacyl-tRNA biosynthesis; selenocysteinyl-tRNA(Sec) biosynthesis; L-seryl-tRNA(Sec) from L-serine and tRNA(Sec): step 1/1.</text>
</comment>
<evidence type="ECO:0000256" key="14">
    <source>
        <dbReference type="NCBIfam" id="TIGR00414"/>
    </source>
</evidence>
<dbReference type="Proteomes" id="UP000198480">
    <property type="component" value="Unassembled WGS sequence"/>
</dbReference>
<name>A0A239E2T3_9BACT</name>
<evidence type="ECO:0000256" key="16">
    <source>
        <dbReference type="PIRSR" id="PIRSR001529-2"/>
    </source>
</evidence>
<evidence type="ECO:0000256" key="3">
    <source>
        <dbReference type="ARBA" id="ARBA00010728"/>
    </source>
</evidence>
<evidence type="ECO:0000256" key="13">
    <source>
        <dbReference type="ARBA" id="ARBA00048823"/>
    </source>
</evidence>
<dbReference type="InterPro" id="IPR006195">
    <property type="entry name" value="aa-tRNA-synth_II"/>
</dbReference>
<dbReference type="GO" id="GO:0005737">
    <property type="term" value="C:cytoplasm"/>
    <property type="evidence" value="ECO:0007669"/>
    <property type="project" value="UniProtKB-SubCell"/>
</dbReference>
<evidence type="ECO:0000313" key="19">
    <source>
        <dbReference type="EMBL" id="SNS38927.1"/>
    </source>
</evidence>
<dbReference type="GO" id="GO:0004828">
    <property type="term" value="F:serine-tRNA ligase activity"/>
    <property type="evidence" value="ECO:0007669"/>
    <property type="project" value="UniProtKB-UniRule"/>
</dbReference>
<dbReference type="NCBIfam" id="TIGR00414">
    <property type="entry name" value="serS"/>
    <property type="match status" value="1"/>
</dbReference>
<dbReference type="EC" id="6.1.1.11" evidence="4 14"/>
<dbReference type="GO" id="GO:0005524">
    <property type="term" value="F:ATP binding"/>
    <property type="evidence" value="ECO:0007669"/>
    <property type="project" value="UniProtKB-KW"/>
</dbReference>
<accession>A0A239E2T3</accession>